<dbReference type="EMBL" id="BK015608">
    <property type="protein sequence ID" value="DAE15588.1"/>
    <property type="molecule type" value="Genomic_DNA"/>
</dbReference>
<reference evidence="1" key="1">
    <citation type="journal article" date="2021" name="Proc. Natl. Acad. Sci. U.S.A.">
        <title>A Catalog of Tens of Thousands of Viruses from Human Metagenomes Reveals Hidden Associations with Chronic Diseases.</title>
        <authorList>
            <person name="Tisza M.J."/>
            <person name="Buck C.B."/>
        </authorList>
    </citation>
    <scope>NUCLEOTIDE SEQUENCE</scope>
    <source>
        <strain evidence="1">Ctoic9</strain>
    </source>
</reference>
<name>A0A8S5QAP6_9CAUD</name>
<proteinExistence type="predicted"/>
<evidence type="ECO:0000313" key="1">
    <source>
        <dbReference type="EMBL" id="DAE15588.1"/>
    </source>
</evidence>
<organism evidence="1">
    <name type="scientific">Siphoviridae sp. ctoic9</name>
    <dbReference type="NCBI Taxonomy" id="2825671"/>
    <lineage>
        <taxon>Viruses</taxon>
        <taxon>Duplodnaviria</taxon>
        <taxon>Heunggongvirae</taxon>
        <taxon>Uroviricota</taxon>
        <taxon>Caudoviricetes</taxon>
    </lineage>
</organism>
<protein>
    <submittedName>
        <fullName evidence="1">Uncharacterized protein</fullName>
    </submittedName>
</protein>
<accession>A0A8S5QAP6</accession>
<sequence>MFASVLLWERCANHVNTCYSKAKYYLCVPLLAECVGAFRRG</sequence>